<reference evidence="2 3" key="1">
    <citation type="submission" date="2023-08" db="EMBL/GenBank/DDBJ databases">
        <title>A Necator americanus chromosomal reference genome.</title>
        <authorList>
            <person name="Ilik V."/>
            <person name="Petrzelkova K.J."/>
            <person name="Pardy F."/>
            <person name="Fuh T."/>
            <person name="Niatou-Singa F.S."/>
            <person name="Gouil Q."/>
            <person name="Baker L."/>
            <person name="Ritchie M.E."/>
            <person name="Jex A.R."/>
            <person name="Gazzola D."/>
            <person name="Li H."/>
            <person name="Toshio Fujiwara R."/>
            <person name="Zhan B."/>
            <person name="Aroian R.V."/>
            <person name="Pafco B."/>
            <person name="Schwarz E.M."/>
        </authorList>
    </citation>
    <scope>NUCLEOTIDE SEQUENCE [LARGE SCALE GENOMIC DNA]</scope>
    <source>
        <strain evidence="2 3">Aroian</strain>
        <tissue evidence="2">Whole animal</tissue>
    </source>
</reference>
<keyword evidence="3" id="KW-1185">Reference proteome</keyword>
<feature type="compositionally biased region" description="Polar residues" evidence="1">
    <location>
        <begin position="70"/>
        <end position="88"/>
    </location>
</feature>
<comment type="caution">
    <text evidence="2">The sequence shown here is derived from an EMBL/GenBank/DDBJ whole genome shotgun (WGS) entry which is preliminary data.</text>
</comment>
<accession>A0ABR1CUF2</accession>
<sequence>MITSPSRAPKLNTSCRLFVMDVSAPVRPPSHSRPTQAYYVPRRLLEGGRGPHPTTDGKPSETFVAATDAPPNSTKPRSNTEVRTPSSKTVVKTYIEPRPLMADLLPKPDSLKEKRRPPRLPQQPAVISQPFIRQPPPPPQPFAPRIVNGPRGPLSRPNAFCPLPPPQKDMCICDRPNTHVICKRCGYECIGRVQLVCDLHPTSLSLMDMRECGNPICRSIQIFEAVSFNEGEILP</sequence>
<proteinExistence type="predicted"/>
<feature type="region of interest" description="Disordered" evidence="1">
    <location>
        <begin position="102"/>
        <end position="122"/>
    </location>
</feature>
<protein>
    <submittedName>
        <fullName evidence="2">Uncharacterized protein</fullName>
    </submittedName>
</protein>
<evidence type="ECO:0000313" key="3">
    <source>
        <dbReference type="Proteomes" id="UP001303046"/>
    </source>
</evidence>
<feature type="region of interest" description="Disordered" evidence="1">
    <location>
        <begin position="45"/>
        <end position="88"/>
    </location>
</feature>
<dbReference type="Proteomes" id="UP001303046">
    <property type="component" value="Unassembled WGS sequence"/>
</dbReference>
<evidence type="ECO:0000313" key="2">
    <source>
        <dbReference type="EMBL" id="KAK6741943.1"/>
    </source>
</evidence>
<name>A0ABR1CUF2_NECAM</name>
<evidence type="ECO:0000256" key="1">
    <source>
        <dbReference type="SAM" id="MobiDB-lite"/>
    </source>
</evidence>
<gene>
    <name evidence="2" type="primary">Necator_chrIII.g10442</name>
    <name evidence="2" type="ORF">RB195_009677</name>
</gene>
<organism evidence="2 3">
    <name type="scientific">Necator americanus</name>
    <name type="common">Human hookworm</name>
    <dbReference type="NCBI Taxonomy" id="51031"/>
    <lineage>
        <taxon>Eukaryota</taxon>
        <taxon>Metazoa</taxon>
        <taxon>Ecdysozoa</taxon>
        <taxon>Nematoda</taxon>
        <taxon>Chromadorea</taxon>
        <taxon>Rhabditida</taxon>
        <taxon>Rhabditina</taxon>
        <taxon>Rhabditomorpha</taxon>
        <taxon>Strongyloidea</taxon>
        <taxon>Ancylostomatidae</taxon>
        <taxon>Bunostominae</taxon>
        <taxon>Necator</taxon>
    </lineage>
</organism>
<dbReference type="EMBL" id="JAVFWL010000003">
    <property type="protein sequence ID" value="KAK6741943.1"/>
    <property type="molecule type" value="Genomic_DNA"/>
</dbReference>